<feature type="domain" description="Putative restriction endonuclease" evidence="1">
    <location>
        <begin position="14"/>
        <end position="93"/>
    </location>
</feature>
<dbReference type="Pfam" id="PF05685">
    <property type="entry name" value="Uma2"/>
    <property type="match status" value="1"/>
</dbReference>
<dbReference type="PANTHER" id="PTHR35400">
    <property type="entry name" value="SLR1083 PROTEIN"/>
    <property type="match status" value="1"/>
</dbReference>
<dbReference type="InterPro" id="IPR008538">
    <property type="entry name" value="Uma2"/>
</dbReference>
<dbReference type="InterPro" id="IPR011335">
    <property type="entry name" value="Restrct_endonuc-II-like"/>
</dbReference>
<dbReference type="Proteomes" id="UP000019140">
    <property type="component" value="Unassembled WGS sequence"/>
</dbReference>
<dbReference type="InterPro" id="IPR012296">
    <property type="entry name" value="Nuclease_put_TT1808"/>
</dbReference>
<name>W4LKP8_9BACT</name>
<dbReference type="EMBL" id="AZHX01001999">
    <property type="protein sequence ID" value="ETW97916.1"/>
    <property type="molecule type" value="Genomic_DNA"/>
</dbReference>
<dbReference type="CDD" id="cd06260">
    <property type="entry name" value="DUF820-like"/>
    <property type="match status" value="1"/>
</dbReference>
<dbReference type="AlphaFoldDB" id="W4LKP8"/>
<evidence type="ECO:0000313" key="2">
    <source>
        <dbReference type="EMBL" id="ETW97916.1"/>
    </source>
</evidence>
<accession>W4LKP8</accession>
<dbReference type="PANTHER" id="PTHR35400:SF1">
    <property type="entry name" value="SLR1083 PROTEIN"/>
    <property type="match status" value="1"/>
</dbReference>
<dbReference type="SUPFAM" id="SSF52980">
    <property type="entry name" value="Restriction endonuclease-like"/>
    <property type="match status" value="1"/>
</dbReference>
<dbReference type="Gene3D" id="3.90.1570.10">
    <property type="entry name" value="tt1808, chain A"/>
    <property type="match status" value="1"/>
</dbReference>
<keyword evidence="3" id="KW-1185">Reference proteome</keyword>
<dbReference type="HOGENOM" id="CLU_2218260_0_0_7"/>
<organism evidence="2 3">
    <name type="scientific">Candidatus Entotheonella gemina</name>
    <dbReference type="NCBI Taxonomy" id="1429439"/>
    <lineage>
        <taxon>Bacteria</taxon>
        <taxon>Pseudomonadati</taxon>
        <taxon>Nitrospinota/Tectimicrobiota group</taxon>
        <taxon>Candidatus Tectimicrobiota</taxon>
        <taxon>Candidatus Entotheonellia</taxon>
        <taxon>Candidatus Entotheonellales</taxon>
        <taxon>Candidatus Entotheonellaceae</taxon>
        <taxon>Candidatus Entotheonella</taxon>
    </lineage>
</organism>
<protein>
    <recommendedName>
        <fullName evidence="1">Putative restriction endonuclease domain-containing protein</fullName>
    </recommendedName>
</protein>
<gene>
    <name evidence="2" type="ORF">ETSY2_43705</name>
</gene>
<evidence type="ECO:0000259" key="1">
    <source>
        <dbReference type="Pfam" id="PF05685"/>
    </source>
</evidence>
<proteinExistence type="predicted"/>
<evidence type="ECO:0000313" key="3">
    <source>
        <dbReference type="Proteomes" id="UP000019140"/>
    </source>
</evidence>
<reference evidence="2 3" key="1">
    <citation type="journal article" date="2014" name="Nature">
        <title>An environmental bacterial taxon with a large and distinct metabolic repertoire.</title>
        <authorList>
            <person name="Wilson M.C."/>
            <person name="Mori T."/>
            <person name="Ruckert C."/>
            <person name="Uria A.R."/>
            <person name="Helf M.J."/>
            <person name="Takada K."/>
            <person name="Gernert C."/>
            <person name="Steffens U.A."/>
            <person name="Heycke N."/>
            <person name="Schmitt S."/>
            <person name="Rinke C."/>
            <person name="Helfrich E.J."/>
            <person name="Brachmann A.O."/>
            <person name="Gurgui C."/>
            <person name="Wakimoto T."/>
            <person name="Kracht M."/>
            <person name="Crusemann M."/>
            <person name="Hentschel U."/>
            <person name="Abe I."/>
            <person name="Matsunaga S."/>
            <person name="Kalinowski J."/>
            <person name="Takeyama H."/>
            <person name="Piel J."/>
        </authorList>
    </citation>
    <scope>NUCLEOTIDE SEQUENCE [LARGE SCALE GENOMIC DNA]</scope>
    <source>
        <strain evidence="3">TSY2</strain>
    </source>
</reference>
<comment type="caution">
    <text evidence="2">The sequence shown here is derived from an EMBL/GenBank/DDBJ whole genome shotgun (WGS) entry which is preliminary data.</text>
</comment>
<sequence length="106" mass="11849">MVVLDTPTNAAGRPTHAVLIIEVTESSLTYDRDHKGPLYAAAGIGEYWLINLRERCLELYRQPVPDPASFSGWSYQDRQVLLEGDRVNPLAAPDIGRVIDRLFPSI</sequence>